<dbReference type="PANTHER" id="PTHR42934">
    <property type="entry name" value="GLYCOLATE OXIDASE SUBUNIT GLCD"/>
    <property type="match status" value="1"/>
</dbReference>
<dbReference type="InterPro" id="IPR004490">
    <property type="entry name" value="GlcD"/>
</dbReference>
<dbReference type="Pfam" id="PF01565">
    <property type="entry name" value="FAD_binding_4"/>
    <property type="match status" value="1"/>
</dbReference>
<dbReference type="Proteomes" id="UP000199197">
    <property type="component" value="Unassembled WGS sequence"/>
</dbReference>
<dbReference type="AlphaFoldDB" id="A0A0P1MVC6"/>
<evidence type="ECO:0000259" key="6">
    <source>
        <dbReference type="PROSITE" id="PS51387"/>
    </source>
</evidence>
<dbReference type="OrthoDB" id="9767256at2"/>
<sequence>MDARVIKRLEEIVGRENVLTSIENKITYSYDATPSLASLPEAIVIPRTTEDISQILKLANEENFGVVPRGSGTGLSGGAVPLPNTIILLMNRWRKIIEIDTENLTALVEPGVITAQLHQEVERKGLFYPPDPGSMTISTIGGNVAENAGGLRGLKYGVTKNYVLGLEVVLPTGEILNIGGKNVKDVAGYNLKDVLIGSEGTLAVFTKILLKLIPKPQSSRTMLAFFDSIKTAGKTVSDIIANHITPATLEFLDNVTIKCVEDYAHLGLPTNVGALLLIEVDGHPAQVDEEARKIEEICRKNNATDLKVANSETEAMNLKTARRSAFAALARVKPTTILEDATVPRSFVPEMVEKIQEIANKYQIIIGNFGHAGDGNLHPTALTDERDKEEMKRVEQAFEEIFDFALKLGGTITGEHGVGLAKRRFLEKQYNEAGIEFMRKIKRALDPNGVLNPGKIFDLINPRCEGRLPLSREEIEKYKDLWV</sequence>
<evidence type="ECO:0000256" key="4">
    <source>
        <dbReference type="ARBA" id="ARBA00022827"/>
    </source>
</evidence>
<dbReference type="FunFam" id="1.10.45.10:FF:000001">
    <property type="entry name" value="D-lactate dehydrogenase mitochondrial"/>
    <property type="match status" value="1"/>
</dbReference>
<evidence type="ECO:0000313" key="8">
    <source>
        <dbReference type="Proteomes" id="UP000199197"/>
    </source>
</evidence>
<reference evidence="8" key="1">
    <citation type="submission" date="2015-11" db="EMBL/GenBank/DDBJ databases">
        <authorList>
            <person name="Varghese N."/>
        </authorList>
    </citation>
    <scope>NUCLEOTIDE SEQUENCE [LARGE SCALE GENOMIC DNA]</scope>
    <source>
        <strain evidence="8">JGI-23</strain>
    </source>
</reference>
<dbReference type="Gene3D" id="1.10.45.10">
    <property type="entry name" value="Vanillyl-alcohol Oxidase, Chain A, domain 4"/>
    <property type="match status" value="1"/>
</dbReference>
<dbReference type="InterPro" id="IPR006094">
    <property type="entry name" value="Oxid_FAD_bind_N"/>
</dbReference>
<organism evidence="7 8">
    <name type="scientific">Candidatus Chryseopegocella kryptomonas</name>
    <dbReference type="NCBI Taxonomy" id="1633643"/>
    <lineage>
        <taxon>Bacteria</taxon>
        <taxon>Pseudomonadati</taxon>
        <taxon>Candidatus Kryptoniota</taxon>
        <taxon>Candidatus Chryseopegocella</taxon>
    </lineage>
</organism>
<evidence type="ECO:0000256" key="1">
    <source>
        <dbReference type="ARBA" id="ARBA00001974"/>
    </source>
</evidence>
<keyword evidence="3" id="KW-0285">Flavoprotein</keyword>
<dbReference type="PROSITE" id="PS51387">
    <property type="entry name" value="FAD_PCMH"/>
    <property type="match status" value="1"/>
</dbReference>
<keyword evidence="8" id="KW-1185">Reference proteome</keyword>
<feature type="domain" description="FAD-binding PCMH-type" evidence="6">
    <location>
        <begin position="36"/>
        <end position="215"/>
    </location>
</feature>
<dbReference type="InterPro" id="IPR016171">
    <property type="entry name" value="Vanillyl_alc_oxidase_C-sub2"/>
</dbReference>
<dbReference type="EMBL" id="CZVW01000007">
    <property type="protein sequence ID" value="CUT00066.1"/>
    <property type="molecule type" value="Genomic_DNA"/>
</dbReference>
<dbReference type="Gene3D" id="3.30.465.10">
    <property type="match status" value="1"/>
</dbReference>
<dbReference type="GO" id="GO:0003973">
    <property type="term" value="F:(S)-2-hydroxy-acid oxidase activity"/>
    <property type="evidence" value="ECO:0007669"/>
    <property type="project" value="InterPro"/>
</dbReference>
<dbReference type="SUPFAM" id="SSF56176">
    <property type="entry name" value="FAD-binding/transporter-associated domain-like"/>
    <property type="match status" value="1"/>
</dbReference>
<gene>
    <name evidence="7" type="ORF">JGI23_00778</name>
</gene>
<evidence type="ECO:0000256" key="3">
    <source>
        <dbReference type="ARBA" id="ARBA00022630"/>
    </source>
</evidence>
<evidence type="ECO:0000256" key="5">
    <source>
        <dbReference type="ARBA" id="ARBA00023002"/>
    </source>
</evidence>
<evidence type="ECO:0000313" key="7">
    <source>
        <dbReference type="EMBL" id="CUT00066.1"/>
    </source>
</evidence>
<evidence type="ECO:0000256" key="2">
    <source>
        <dbReference type="ARBA" id="ARBA00008000"/>
    </source>
</evidence>
<dbReference type="InterPro" id="IPR004113">
    <property type="entry name" value="FAD-bd_oxidored_4_C"/>
</dbReference>
<dbReference type="Pfam" id="PF02913">
    <property type="entry name" value="FAD-oxidase_C"/>
    <property type="match status" value="1"/>
</dbReference>
<keyword evidence="4" id="KW-0274">FAD</keyword>
<dbReference type="GO" id="GO:0071949">
    <property type="term" value="F:FAD binding"/>
    <property type="evidence" value="ECO:0007669"/>
    <property type="project" value="InterPro"/>
</dbReference>
<comment type="similarity">
    <text evidence="2">Belongs to the FAD-binding oxidoreductase/transferase type 4 family.</text>
</comment>
<dbReference type="FunFam" id="3.30.70.2740:FF:000001">
    <property type="entry name" value="D-lactate dehydrogenase mitochondrial"/>
    <property type="match status" value="1"/>
</dbReference>
<protein>
    <submittedName>
        <fullName evidence="7">Glycolate oxidase</fullName>
    </submittedName>
</protein>
<dbReference type="InterPro" id="IPR016166">
    <property type="entry name" value="FAD-bd_PCMH"/>
</dbReference>
<dbReference type="InterPro" id="IPR016164">
    <property type="entry name" value="FAD-linked_Oxase-like_C"/>
</dbReference>
<accession>A0A0P1MVC6</accession>
<dbReference type="SUPFAM" id="SSF55103">
    <property type="entry name" value="FAD-linked oxidases, C-terminal domain"/>
    <property type="match status" value="1"/>
</dbReference>
<proteinExistence type="inferred from homology"/>
<dbReference type="InterPro" id="IPR051914">
    <property type="entry name" value="FAD-linked_OxidoTrans_Type4"/>
</dbReference>
<name>A0A0P1MVC6_9BACT</name>
<keyword evidence="5" id="KW-0560">Oxidoreductase</keyword>
<dbReference type="NCBIfam" id="TIGR00387">
    <property type="entry name" value="glcD"/>
    <property type="match status" value="1"/>
</dbReference>
<dbReference type="Gene3D" id="3.30.70.2740">
    <property type="match status" value="1"/>
</dbReference>
<comment type="cofactor">
    <cofactor evidence="1">
        <name>FAD</name>
        <dbReference type="ChEBI" id="CHEBI:57692"/>
    </cofactor>
</comment>
<dbReference type="InterPro" id="IPR036318">
    <property type="entry name" value="FAD-bd_PCMH-like_sf"/>
</dbReference>
<dbReference type="PANTHER" id="PTHR42934:SF2">
    <property type="entry name" value="GLYCOLATE OXIDASE SUBUNIT GLCD"/>
    <property type="match status" value="1"/>
</dbReference>
<dbReference type="GO" id="GO:0009339">
    <property type="term" value="C:glycolate oxidase complex"/>
    <property type="evidence" value="ECO:0007669"/>
    <property type="project" value="InterPro"/>
</dbReference>
<dbReference type="InterPro" id="IPR016169">
    <property type="entry name" value="FAD-bd_PCMH_sub2"/>
</dbReference>
<dbReference type="RefSeq" id="WP_092348804.1">
    <property type="nucleotide sequence ID" value="NZ_CZVW01000007.1"/>
</dbReference>